<evidence type="ECO:0000256" key="2">
    <source>
        <dbReference type="ARBA" id="ARBA00023136"/>
    </source>
</evidence>
<feature type="domain" description="OmpA-like" evidence="7">
    <location>
        <begin position="87"/>
        <end position="205"/>
    </location>
</feature>
<sequence length="208" mass="21794">MPHTPLRTAAVAASAVLALALATDARADGSSSPSPLPSATPSAPTPIDTSSPALKLPQGDTLAPPKVLDITTVVSDSDNAETESQSNTEITYALEADVLFSKDSYQLNPAALDRINAIATDINNRHVTGAIRVFGFTDNLGTVEHGQVLAKERANAVYQALAPQITGGNTFDVRGYGNQYYVADNSTEAGRAQNRRVEISFTPPSTSP</sequence>
<evidence type="ECO:0000256" key="6">
    <source>
        <dbReference type="SAM" id="SignalP"/>
    </source>
</evidence>
<evidence type="ECO:0000256" key="3">
    <source>
        <dbReference type="ARBA" id="ARBA00023237"/>
    </source>
</evidence>
<keyword evidence="3" id="KW-0998">Cell outer membrane</keyword>
<dbReference type="SUPFAM" id="SSF103088">
    <property type="entry name" value="OmpA-like"/>
    <property type="match status" value="1"/>
</dbReference>
<evidence type="ECO:0000313" key="9">
    <source>
        <dbReference type="Proteomes" id="UP001057702"/>
    </source>
</evidence>
<feature type="compositionally biased region" description="Low complexity" evidence="5">
    <location>
        <begin position="26"/>
        <end position="53"/>
    </location>
</feature>
<feature type="signal peptide" evidence="6">
    <location>
        <begin position="1"/>
        <end position="27"/>
    </location>
</feature>
<dbReference type="PRINTS" id="PR01021">
    <property type="entry name" value="OMPADOMAIN"/>
</dbReference>
<keyword evidence="9" id="KW-1185">Reference proteome</keyword>
<dbReference type="Proteomes" id="UP001057702">
    <property type="component" value="Unassembled WGS sequence"/>
</dbReference>
<gene>
    <name evidence="8" type="ORF">NGB36_17015</name>
</gene>
<feature type="chain" id="PRO_5046311405" evidence="6">
    <location>
        <begin position="28"/>
        <end position="208"/>
    </location>
</feature>
<dbReference type="PANTHER" id="PTHR30329:SF21">
    <property type="entry name" value="LIPOPROTEIN YIAD-RELATED"/>
    <property type="match status" value="1"/>
</dbReference>
<dbReference type="InterPro" id="IPR050330">
    <property type="entry name" value="Bact_OuterMem_StrucFunc"/>
</dbReference>
<organism evidence="8 9">
    <name type="scientific">Streptomyces humicola</name>
    <dbReference type="NCBI Taxonomy" id="2953240"/>
    <lineage>
        <taxon>Bacteria</taxon>
        <taxon>Bacillati</taxon>
        <taxon>Actinomycetota</taxon>
        <taxon>Actinomycetes</taxon>
        <taxon>Kitasatosporales</taxon>
        <taxon>Streptomycetaceae</taxon>
        <taxon>Streptomyces</taxon>
    </lineage>
</organism>
<dbReference type="EMBL" id="JANFNG010000012">
    <property type="protein sequence ID" value="MCQ4082262.1"/>
    <property type="molecule type" value="Genomic_DNA"/>
</dbReference>
<dbReference type="Pfam" id="PF00691">
    <property type="entry name" value="OmpA"/>
    <property type="match status" value="1"/>
</dbReference>
<accession>A0ABT1PX69</accession>
<protein>
    <submittedName>
        <fullName evidence="8">OmpA family protein</fullName>
    </submittedName>
</protein>
<comment type="subcellular location">
    <subcellularLocation>
        <location evidence="1">Cell outer membrane</location>
    </subcellularLocation>
</comment>
<name>A0ABT1PX69_9ACTN</name>
<dbReference type="InterPro" id="IPR036737">
    <property type="entry name" value="OmpA-like_sf"/>
</dbReference>
<dbReference type="InterPro" id="IPR006665">
    <property type="entry name" value="OmpA-like"/>
</dbReference>
<evidence type="ECO:0000259" key="7">
    <source>
        <dbReference type="PROSITE" id="PS51123"/>
    </source>
</evidence>
<evidence type="ECO:0000256" key="1">
    <source>
        <dbReference type="ARBA" id="ARBA00004442"/>
    </source>
</evidence>
<evidence type="ECO:0000256" key="4">
    <source>
        <dbReference type="PROSITE-ProRule" id="PRU00473"/>
    </source>
</evidence>
<feature type="region of interest" description="Disordered" evidence="5">
    <location>
        <begin position="26"/>
        <end position="63"/>
    </location>
</feature>
<dbReference type="CDD" id="cd07185">
    <property type="entry name" value="OmpA_C-like"/>
    <property type="match status" value="1"/>
</dbReference>
<evidence type="ECO:0000256" key="5">
    <source>
        <dbReference type="SAM" id="MobiDB-lite"/>
    </source>
</evidence>
<dbReference type="PANTHER" id="PTHR30329">
    <property type="entry name" value="STATOR ELEMENT OF FLAGELLAR MOTOR COMPLEX"/>
    <property type="match status" value="1"/>
</dbReference>
<proteinExistence type="predicted"/>
<keyword evidence="6" id="KW-0732">Signal</keyword>
<evidence type="ECO:0000313" key="8">
    <source>
        <dbReference type="EMBL" id="MCQ4082262.1"/>
    </source>
</evidence>
<dbReference type="Gene3D" id="3.30.1330.60">
    <property type="entry name" value="OmpA-like domain"/>
    <property type="match status" value="1"/>
</dbReference>
<keyword evidence="2 4" id="KW-0472">Membrane</keyword>
<dbReference type="PROSITE" id="PS51123">
    <property type="entry name" value="OMPA_2"/>
    <property type="match status" value="1"/>
</dbReference>
<comment type="caution">
    <text evidence="8">The sequence shown here is derived from an EMBL/GenBank/DDBJ whole genome shotgun (WGS) entry which is preliminary data.</text>
</comment>
<reference evidence="8" key="1">
    <citation type="submission" date="2022-06" db="EMBL/GenBank/DDBJ databases">
        <title>Draft genome sequence of Streptomyces sp. RB6PN25 isolated from peat swamp forest in Thailand.</title>
        <authorList>
            <person name="Duangmal K."/>
            <person name="Klaysubun C."/>
        </authorList>
    </citation>
    <scope>NUCLEOTIDE SEQUENCE</scope>
    <source>
        <strain evidence="8">RB6PN25</strain>
    </source>
</reference>
<dbReference type="RefSeq" id="WP_255921169.1">
    <property type="nucleotide sequence ID" value="NZ_JANFNG010000012.1"/>
</dbReference>
<dbReference type="InterPro" id="IPR006664">
    <property type="entry name" value="OMP_bac"/>
</dbReference>